<accession>A0A2M9D6B2</accession>
<organism evidence="4 5">
    <name type="scientific">Salinibacterium amurskyense</name>
    <dbReference type="NCBI Taxonomy" id="205941"/>
    <lineage>
        <taxon>Bacteria</taxon>
        <taxon>Bacillati</taxon>
        <taxon>Actinomycetota</taxon>
        <taxon>Actinomycetes</taxon>
        <taxon>Micrococcales</taxon>
        <taxon>Microbacteriaceae</taxon>
        <taxon>Salinibacterium</taxon>
    </lineage>
</organism>
<dbReference type="Pfam" id="PF00583">
    <property type="entry name" value="Acetyltransf_1"/>
    <property type="match status" value="1"/>
</dbReference>
<dbReference type="CDD" id="cd04301">
    <property type="entry name" value="NAT_SF"/>
    <property type="match status" value="1"/>
</dbReference>
<dbReference type="SUPFAM" id="SSF55729">
    <property type="entry name" value="Acyl-CoA N-acyltransferases (Nat)"/>
    <property type="match status" value="1"/>
</dbReference>
<evidence type="ECO:0000259" key="3">
    <source>
        <dbReference type="PROSITE" id="PS51186"/>
    </source>
</evidence>
<dbReference type="Gene3D" id="3.40.630.30">
    <property type="match status" value="1"/>
</dbReference>
<evidence type="ECO:0000313" key="5">
    <source>
        <dbReference type="Proteomes" id="UP000231742"/>
    </source>
</evidence>
<name>A0A2M9D6B2_9MICO</name>
<dbReference type="RefSeq" id="WP_100387951.1">
    <property type="nucleotide sequence ID" value="NZ_BMZU01000001.1"/>
</dbReference>
<keyword evidence="2" id="KW-0012">Acyltransferase</keyword>
<comment type="caution">
    <text evidence="4">The sequence shown here is derived from an EMBL/GenBank/DDBJ whole genome shotgun (WGS) entry which is preliminary data.</text>
</comment>
<sequence>MTTLTFRAATTDDIPALVVLVTSAYRGDASRAGWTSEADLIDGERIDAAALEADLSRDRSIILLAERGDQLVACAHVADVDGEGYFGMFAVDPAQQGSGLGSVVLAEAENYAAREWAVAVMQMTVIDVREELIAFYERRGYVRTGITKPFPYGDERVGTPRRDDLQFEVLTKTLD</sequence>
<dbReference type="PANTHER" id="PTHR43877">
    <property type="entry name" value="AMINOALKYLPHOSPHONATE N-ACETYLTRANSFERASE-RELATED-RELATED"/>
    <property type="match status" value="1"/>
</dbReference>
<dbReference type="GO" id="GO:0016747">
    <property type="term" value="F:acyltransferase activity, transferring groups other than amino-acyl groups"/>
    <property type="evidence" value="ECO:0007669"/>
    <property type="project" value="InterPro"/>
</dbReference>
<dbReference type="InterPro" id="IPR050832">
    <property type="entry name" value="Bact_Acetyltransf"/>
</dbReference>
<evidence type="ECO:0000256" key="1">
    <source>
        <dbReference type="ARBA" id="ARBA00022679"/>
    </source>
</evidence>
<gene>
    <name evidence="4" type="ORF">CLV85_0416</name>
</gene>
<evidence type="ECO:0000256" key="2">
    <source>
        <dbReference type="ARBA" id="ARBA00023315"/>
    </source>
</evidence>
<feature type="domain" description="N-acetyltransferase" evidence="3">
    <location>
        <begin position="4"/>
        <end position="166"/>
    </location>
</feature>
<dbReference type="InterPro" id="IPR016181">
    <property type="entry name" value="Acyl_CoA_acyltransferase"/>
</dbReference>
<dbReference type="AlphaFoldDB" id="A0A2M9D6B2"/>
<dbReference type="Proteomes" id="UP000231742">
    <property type="component" value="Unassembled WGS sequence"/>
</dbReference>
<evidence type="ECO:0000313" key="4">
    <source>
        <dbReference type="EMBL" id="PJJ81245.1"/>
    </source>
</evidence>
<dbReference type="OrthoDB" id="7992078at2"/>
<keyword evidence="1 4" id="KW-0808">Transferase</keyword>
<protein>
    <submittedName>
        <fullName evidence="4">Acetyltransferase (GNAT) family protein</fullName>
    </submittedName>
</protein>
<dbReference type="EMBL" id="PGFH01000001">
    <property type="protein sequence ID" value="PJJ81245.1"/>
    <property type="molecule type" value="Genomic_DNA"/>
</dbReference>
<dbReference type="InterPro" id="IPR000182">
    <property type="entry name" value="GNAT_dom"/>
</dbReference>
<proteinExistence type="predicted"/>
<keyword evidence="5" id="KW-1185">Reference proteome</keyword>
<reference evidence="4 5" key="1">
    <citation type="submission" date="2017-11" db="EMBL/GenBank/DDBJ databases">
        <title>Genomic Encyclopedia of Archaeal and Bacterial Type Strains, Phase II (KMG-II): From Individual Species to Whole Genera.</title>
        <authorList>
            <person name="Goeker M."/>
        </authorList>
    </citation>
    <scope>NUCLEOTIDE SEQUENCE [LARGE SCALE GENOMIC DNA]</scope>
    <source>
        <strain evidence="4 5">DSM 16400</strain>
    </source>
</reference>
<dbReference type="PROSITE" id="PS51186">
    <property type="entry name" value="GNAT"/>
    <property type="match status" value="1"/>
</dbReference>